<dbReference type="InterPro" id="IPR013103">
    <property type="entry name" value="RVT_2"/>
</dbReference>
<sequence length="686" mass="78565">QSGDFLGADNDMRSLDGVEVDISNISITYPVPTTPNTRIHKDYPFDNVIGDMHSACFLSQEEPKRITNALKDPTWVKVIQEELMQFHLQKVWTLVDLPKGFLVYQMDVKSAFLYGRIKEEVYVCQPPGFEDPDYPDKVCKELCTEFEELMHDKFQISSMGELTFFLVLQVKKKSDGIFISQGKYVDEILRKFKYADVKPASTPMDKENALLKDSDGDDVDVHLYMSMIGSLMYLTSSKPNIMFVVCTCVRFQVYPKVSHLHAVKRIFRYLKGQPKLGLWYPKDSSFDLVAYTDSDYARASQDKKSTSGGCQFLGCILISWQCKKLTVAGEAQQIWVSLILEKKMIKYELSNVALVKLSHYHKRPKPKNLIELYSSHQSLMANLEFYDKHNMVAFLKKPQRSEDFHQIVDFLNASHIRYALTENPTIYISLINQFWRIASARTLNNGEIELNATVDGQDKTITEASVRRHLKLVDADGISTLPTTKIFEQLVLMGGNPVQARPERLSNLPNEPPLEEGNTSRSGEGSMQLLELMDICIKLSDKKLEKKLKHKRRREVVDSSEDKEASLYKEDFPKQGRMIEEIDEYENVNLVKNSKQWVAHETVGDRMESDDTEVVDFSTASPQKDDDEITLAKTLVNIKKSAAKDKGKAIMQESGPPKKIKKKKMIQIILMRKFLKGFMRKSKNSF</sequence>
<dbReference type="EMBL" id="BKCJ010288399">
    <property type="protein sequence ID" value="GEZ51562.1"/>
    <property type="molecule type" value="Genomic_DNA"/>
</dbReference>
<reference evidence="3" key="1">
    <citation type="journal article" date="2019" name="Sci. Rep.">
        <title>Draft genome of Tanacetum cinerariifolium, the natural source of mosquito coil.</title>
        <authorList>
            <person name="Yamashiro T."/>
            <person name="Shiraishi A."/>
            <person name="Satake H."/>
            <person name="Nakayama K."/>
        </authorList>
    </citation>
    <scope>NUCLEOTIDE SEQUENCE</scope>
</reference>
<evidence type="ECO:0000256" key="1">
    <source>
        <dbReference type="SAM" id="MobiDB-lite"/>
    </source>
</evidence>
<feature type="domain" description="Reverse transcriptase Ty1/copia-type" evidence="2">
    <location>
        <begin position="96"/>
        <end position="140"/>
    </location>
</feature>
<organism evidence="3">
    <name type="scientific">Tanacetum cinerariifolium</name>
    <name type="common">Dalmatian daisy</name>
    <name type="synonym">Chrysanthemum cinerariifolium</name>
    <dbReference type="NCBI Taxonomy" id="118510"/>
    <lineage>
        <taxon>Eukaryota</taxon>
        <taxon>Viridiplantae</taxon>
        <taxon>Streptophyta</taxon>
        <taxon>Embryophyta</taxon>
        <taxon>Tracheophyta</taxon>
        <taxon>Spermatophyta</taxon>
        <taxon>Magnoliopsida</taxon>
        <taxon>eudicotyledons</taxon>
        <taxon>Gunneridae</taxon>
        <taxon>Pentapetalae</taxon>
        <taxon>asterids</taxon>
        <taxon>campanulids</taxon>
        <taxon>Asterales</taxon>
        <taxon>Asteraceae</taxon>
        <taxon>Asteroideae</taxon>
        <taxon>Anthemideae</taxon>
        <taxon>Anthemidinae</taxon>
        <taxon>Tanacetum</taxon>
    </lineage>
</organism>
<proteinExistence type="predicted"/>
<dbReference type="Pfam" id="PF07727">
    <property type="entry name" value="RVT_2"/>
    <property type="match status" value="1"/>
</dbReference>
<evidence type="ECO:0000259" key="2">
    <source>
        <dbReference type="Pfam" id="PF07727"/>
    </source>
</evidence>
<protein>
    <submittedName>
        <fullName evidence="3">Uncharacterized mitochondrial protein AtMg00810-like</fullName>
    </submittedName>
</protein>
<feature type="region of interest" description="Disordered" evidence="1">
    <location>
        <begin position="501"/>
        <end position="525"/>
    </location>
</feature>
<gene>
    <name evidence="3" type="ORF">Tci_523535</name>
</gene>
<feature type="non-terminal residue" evidence="3">
    <location>
        <position position="1"/>
    </location>
</feature>
<dbReference type="PANTHER" id="PTHR11439">
    <property type="entry name" value="GAG-POL-RELATED RETROTRANSPOSON"/>
    <property type="match status" value="1"/>
</dbReference>
<comment type="caution">
    <text evidence="3">The sequence shown here is derived from an EMBL/GenBank/DDBJ whole genome shotgun (WGS) entry which is preliminary data.</text>
</comment>
<evidence type="ECO:0000313" key="3">
    <source>
        <dbReference type="EMBL" id="GEZ51562.1"/>
    </source>
</evidence>
<accession>A0A699IBP3</accession>
<dbReference type="AlphaFoldDB" id="A0A699IBP3"/>
<name>A0A699IBP3_TANCI</name>
<dbReference type="PANTHER" id="PTHR11439:SF495">
    <property type="entry name" value="REVERSE TRANSCRIPTASE, RNA-DEPENDENT DNA POLYMERASE-RELATED"/>
    <property type="match status" value="1"/>
</dbReference>